<sequence length="117" mass="12970">MLVDELNDEIETEVYSDKEKLSIVLKLLMLLPNETDLSVHESILNLLSGVYPSGLGVREIDNYILGYIQGSNSGSLVHALSIVSESNLEEKKEILTSFLKSDISAIQNLAQNYLSEI</sequence>
<dbReference type="STRING" id="197479.BFW38_10705"/>
<dbReference type="Proteomes" id="UP000094291">
    <property type="component" value="Unassembled WGS sequence"/>
</dbReference>
<comment type="caution">
    <text evidence="1">The sequence shown here is derived from an EMBL/GenBank/DDBJ whole genome shotgun (WGS) entry which is preliminary data.</text>
</comment>
<keyword evidence="2" id="KW-1185">Reference proteome</keyword>
<organism evidence="1 2">
    <name type="scientific">Terasakiispira papahanaumokuakeensis</name>
    <dbReference type="NCBI Taxonomy" id="197479"/>
    <lineage>
        <taxon>Bacteria</taxon>
        <taxon>Pseudomonadati</taxon>
        <taxon>Pseudomonadota</taxon>
        <taxon>Gammaproteobacteria</taxon>
        <taxon>Oceanospirillales</taxon>
        <taxon>Terasakiispira</taxon>
    </lineage>
</organism>
<evidence type="ECO:0000313" key="2">
    <source>
        <dbReference type="Proteomes" id="UP000094291"/>
    </source>
</evidence>
<protein>
    <submittedName>
        <fullName evidence="1">Uncharacterized protein</fullName>
    </submittedName>
</protein>
<accession>A0A1E2VA90</accession>
<name>A0A1E2VA90_9GAMM</name>
<dbReference type="EMBL" id="MDTQ01000001">
    <property type="protein sequence ID" value="ODC03939.1"/>
    <property type="molecule type" value="Genomic_DNA"/>
</dbReference>
<dbReference type="AlphaFoldDB" id="A0A1E2VA90"/>
<proteinExistence type="predicted"/>
<dbReference type="RefSeq" id="WP_068998603.1">
    <property type="nucleotide sequence ID" value="NZ_MDTQ01000001.1"/>
</dbReference>
<gene>
    <name evidence="1" type="ORF">BFW38_10705</name>
</gene>
<evidence type="ECO:0000313" key="1">
    <source>
        <dbReference type="EMBL" id="ODC03939.1"/>
    </source>
</evidence>
<reference evidence="1 2" key="1">
    <citation type="submission" date="2016-08" db="EMBL/GenBank/DDBJ databases">
        <authorList>
            <person name="Seilhamer J.J."/>
        </authorList>
    </citation>
    <scope>NUCLEOTIDE SEQUENCE [LARGE SCALE GENOMIC DNA]</scope>
    <source>
        <strain evidence="1 2">PH27A</strain>
    </source>
</reference>